<dbReference type="Pfam" id="PF08532">
    <property type="entry name" value="Glyco_hydro_42M"/>
    <property type="match status" value="1"/>
</dbReference>
<dbReference type="GO" id="GO:0004565">
    <property type="term" value="F:beta-galactosidase activity"/>
    <property type="evidence" value="ECO:0007669"/>
    <property type="project" value="InterPro"/>
</dbReference>
<dbReference type="SUPFAM" id="SSF52317">
    <property type="entry name" value="Class I glutamine amidotransferase-like"/>
    <property type="match status" value="1"/>
</dbReference>
<dbReference type="Pfam" id="PF14871">
    <property type="entry name" value="GHL6"/>
    <property type="match status" value="1"/>
</dbReference>
<evidence type="ECO:0000259" key="1">
    <source>
        <dbReference type="Pfam" id="PF08532"/>
    </source>
</evidence>
<feature type="domain" description="Beta-galactosidase trimerisation" evidence="1">
    <location>
        <begin position="408"/>
        <end position="568"/>
    </location>
</feature>
<dbReference type="InterPro" id="IPR017853">
    <property type="entry name" value="GH"/>
</dbReference>
<dbReference type="Proteomes" id="UP000245845">
    <property type="component" value="Unassembled WGS sequence"/>
</dbReference>
<dbReference type="OrthoDB" id="9780891at2"/>
<dbReference type="InterPro" id="IPR013738">
    <property type="entry name" value="Beta_galactosidase_Trimer"/>
</dbReference>
<dbReference type="Gene3D" id="3.40.50.880">
    <property type="match status" value="1"/>
</dbReference>
<dbReference type="EMBL" id="QGDL01000020">
    <property type="protein sequence ID" value="PWJ21449.1"/>
    <property type="molecule type" value="Genomic_DNA"/>
</dbReference>
<protein>
    <submittedName>
        <fullName evidence="2">Beta-galactosidase-like protein</fullName>
    </submittedName>
</protein>
<dbReference type="SUPFAM" id="SSF51445">
    <property type="entry name" value="(Trans)glycosidases"/>
    <property type="match status" value="1"/>
</dbReference>
<dbReference type="InterPro" id="IPR029062">
    <property type="entry name" value="Class_I_gatase-like"/>
</dbReference>
<reference evidence="2 3" key="1">
    <citation type="submission" date="2018-05" db="EMBL/GenBank/DDBJ databases">
        <title>The Hungate 1000. A catalogue of reference genomes from the rumen microbiome.</title>
        <authorList>
            <person name="Kelly W."/>
        </authorList>
    </citation>
    <scope>NUCLEOTIDE SEQUENCE [LARGE SCALE GENOMIC DNA]</scope>
    <source>
        <strain evidence="2 3">NLAE-zl-C242</strain>
    </source>
</reference>
<evidence type="ECO:0000313" key="2">
    <source>
        <dbReference type="EMBL" id="PWJ21449.1"/>
    </source>
</evidence>
<dbReference type="InterPro" id="IPR028212">
    <property type="entry name" value="GHL6"/>
</dbReference>
<accession>A0A2Y9BK50</accession>
<sequence>MSKKYTATRRCYLIDHHSPQPPDVTLNHLDIKEYEAFFETAGIDSLMVYCKDHWGVTYYPSEVPGAQKHLGVKGDWIKEISTLLREKGIEFVAYYCIEYDEGAARRFPEWQVKKADGSALIRDDEFAKWTLCCCQTGYREYCLKQLEEIVRNYAPDSLFLDIFGASLCYCNHCRTKFASLYHYPLPETQEEILEHKTDIVEFLNQNAMSFLAELKQRVKAIDPSLAITINFSCHYPQELRDMLDYQFSEPLLKDNWFSSAYARDTAVGQYPILAPGEASQVYNYSSVNEYICDLSSIAAQGCRVGMYSGSQHIDGTLDFEEARRLGAVYTELKKMEPYFNGRTPVKCAGIVQSDLSMAVNIPSLDADAILRMKHHNPHQNAVLGAMQLCERAKIPYVVLPERTLDKALLEQFDLLLLPEVFVIEKETAELLADYTENGGTLISSGQSGLWTADSRKLPASTIARITGTGECTIHTEYAANRWAAYLKNTGTEDFSGLLSCTTPPVSEHFIETVTEKNAETLLTFILPCVVCDSRHWVNWWSPPPGADSVFPALIRKTVGKGSAYYMAFDFFTMASLDSFQYPHELFSDLLKHEKITPAVRNITETPDVIRTAYFETEDSYIIHQISMVPKRFHGDAFPVSGGTLELDRTISQAELVYPECATLEQHMENNKTVISLPAFSLQQIIVCKK</sequence>
<dbReference type="AlphaFoldDB" id="A0A2Y9BK50"/>
<organism evidence="2 3">
    <name type="scientific">Faecalicatena orotica</name>
    <dbReference type="NCBI Taxonomy" id="1544"/>
    <lineage>
        <taxon>Bacteria</taxon>
        <taxon>Bacillati</taxon>
        <taxon>Bacillota</taxon>
        <taxon>Clostridia</taxon>
        <taxon>Lachnospirales</taxon>
        <taxon>Lachnospiraceae</taxon>
        <taxon>Faecalicatena</taxon>
    </lineage>
</organism>
<evidence type="ECO:0000313" key="3">
    <source>
        <dbReference type="Proteomes" id="UP000245845"/>
    </source>
</evidence>
<name>A0A2Y9BK50_9FIRM</name>
<keyword evidence="3" id="KW-1185">Reference proteome</keyword>
<dbReference type="Gene3D" id="3.20.20.80">
    <property type="entry name" value="Glycosidases"/>
    <property type="match status" value="1"/>
</dbReference>
<dbReference type="GO" id="GO:0005975">
    <property type="term" value="P:carbohydrate metabolic process"/>
    <property type="evidence" value="ECO:0007669"/>
    <property type="project" value="InterPro"/>
</dbReference>
<proteinExistence type="predicted"/>
<comment type="caution">
    <text evidence="2">The sequence shown here is derived from an EMBL/GenBank/DDBJ whole genome shotgun (WGS) entry which is preliminary data.</text>
</comment>
<gene>
    <name evidence="2" type="ORF">A8806_12018</name>
</gene>